<name>M5ALT1_RHILI</name>
<reference evidence="1" key="2">
    <citation type="journal article" date="2013" name="Microbes Environ.">
        <title>Commonalities and Differences among Symbiosis Islands of Three Mesorhizobium loti Strains.</title>
        <authorList>
            <person name="Kasai-Maita H."/>
            <person name="Hirakawa H."/>
            <person name="Nakamura Y."/>
            <person name="Kaneko T."/>
            <person name="Miki K."/>
            <person name="Maruya J."/>
            <person name="Okazaki S."/>
            <person name="Tabata S."/>
            <person name="Saeki K."/>
            <person name="Sato S."/>
        </authorList>
    </citation>
    <scope>NUCLEOTIDE SEQUENCE</scope>
    <source>
        <strain evidence="1">NZP2037</strain>
    </source>
</reference>
<accession>M5ALT1</accession>
<evidence type="ECO:0000313" key="1">
    <source>
        <dbReference type="EMBL" id="BAN09769.1"/>
    </source>
</evidence>
<sequence>MVIAPSLIPRSEQRRTARMQLRWLDCWAPANDDSFGPMNVRKRMQDLVRARAAAVETLRVHRQEVSAFVLKQGRIYLRRNGWAQRCHGLELGRRAALLPSSGMRSGFQRRISRQGRPLAN</sequence>
<dbReference type="EMBL" id="AP012557">
    <property type="protein sequence ID" value="BAN09769.1"/>
    <property type="molecule type" value="Genomic_DNA"/>
</dbReference>
<reference evidence="1" key="1">
    <citation type="submission" date="2012-10" db="EMBL/GenBank/DDBJ databases">
        <authorList>
            <person name="Maita H."/>
            <person name="Sato S."/>
        </authorList>
    </citation>
    <scope>NUCLEOTIDE SEQUENCE</scope>
    <source>
        <strain evidence="1">NZP2037</strain>
    </source>
</reference>
<proteinExistence type="predicted"/>
<organism evidence="1">
    <name type="scientific">Rhizobium loti</name>
    <name type="common">Mesorhizobium loti</name>
    <dbReference type="NCBI Taxonomy" id="381"/>
    <lineage>
        <taxon>Bacteria</taxon>
        <taxon>Pseudomonadati</taxon>
        <taxon>Pseudomonadota</taxon>
        <taxon>Alphaproteobacteria</taxon>
        <taxon>Hyphomicrobiales</taxon>
        <taxon>Phyllobacteriaceae</taxon>
        <taxon>Mesorhizobium</taxon>
    </lineage>
</organism>
<dbReference type="AlphaFoldDB" id="M5ALT1"/>
<protein>
    <submittedName>
        <fullName evidence="1">Probable transposase</fullName>
    </submittedName>
</protein>